<organism evidence="2 3">
    <name type="scientific">Pseudomonas asiatica</name>
    <dbReference type="NCBI Taxonomy" id="2219225"/>
    <lineage>
        <taxon>Bacteria</taxon>
        <taxon>Pseudomonadati</taxon>
        <taxon>Pseudomonadota</taxon>
        <taxon>Gammaproteobacteria</taxon>
        <taxon>Pseudomonadales</taxon>
        <taxon>Pseudomonadaceae</taxon>
        <taxon>Pseudomonas</taxon>
    </lineage>
</organism>
<evidence type="ECO:0000256" key="1">
    <source>
        <dbReference type="SAM" id="Phobius"/>
    </source>
</evidence>
<keyword evidence="1" id="KW-0812">Transmembrane</keyword>
<evidence type="ECO:0000313" key="2">
    <source>
        <dbReference type="EMBL" id="UUC20562.1"/>
    </source>
</evidence>
<dbReference type="Proteomes" id="UP001058744">
    <property type="component" value="Chromosome"/>
</dbReference>
<name>A0AAJ5LED4_9PSED</name>
<dbReference type="AlphaFoldDB" id="A0AAJ5LED4"/>
<reference evidence="2" key="1">
    <citation type="submission" date="2022-07" db="EMBL/GenBank/DDBJ databases">
        <title>Complete genome of MD9.</title>
        <authorList>
            <person name="Cao G."/>
        </authorList>
    </citation>
    <scope>NUCLEOTIDE SEQUENCE</scope>
    <source>
        <strain evidence="2">MD9</strain>
    </source>
</reference>
<dbReference type="EMBL" id="CP101700">
    <property type="protein sequence ID" value="UUC20562.1"/>
    <property type="molecule type" value="Genomic_DNA"/>
</dbReference>
<sequence>MLGVIAGKIRYWMYFVKYVVLIPYTVTKYYYSLLFPKPVTRVLRDARFCANGHVSGKSALQDGTVTEACGFLLDLQVEKGRLVSILDGYRYVIANVVLSEDTHLHETLCELWLPGPVK</sequence>
<keyword evidence="1" id="KW-0472">Membrane</keyword>
<accession>A0AAJ5LED4</accession>
<keyword evidence="1" id="KW-1133">Transmembrane helix</keyword>
<protein>
    <submittedName>
        <fullName evidence="2">Uncharacterized protein</fullName>
    </submittedName>
</protein>
<feature type="transmembrane region" description="Helical" evidence="1">
    <location>
        <begin position="12"/>
        <end position="31"/>
    </location>
</feature>
<evidence type="ECO:0000313" key="3">
    <source>
        <dbReference type="Proteomes" id="UP001058744"/>
    </source>
</evidence>
<gene>
    <name evidence="2" type="ORF">NOV18_08795</name>
</gene>
<proteinExistence type="predicted"/>
<dbReference type="RefSeq" id="WP_256382023.1">
    <property type="nucleotide sequence ID" value="NZ_CP101700.1"/>
</dbReference>